<gene>
    <name evidence="10" type="ORF">EJB05_51575</name>
</gene>
<keyword evidence="8" id="KW-0732">Signal</keyword>
<evidence type="ECO:0000256" key="4">
    <source>
        <dbReference type="ARBA" id="ARBA00022840"/>
    </source>
</evidence>
<evidence type="ECO:0000313" key="10">
    <source>
        <dbReference type="EMBL" id="TVU02895.1"/>
    </source>
</evidence>
<keyword evidence="6" id="KW-0723">Serine/threonine-protein kinase</keyword>
<dbReference type="InterPro" id="IPR008271">
    <property type="entry name" value="Ser/Thr_kinase_AS"/>
</dbReference>
<dbReference type="InterPro" id="IPR000719">
    <property type="entry name" value="Prot_kinase_dom"/>
</dbReference>
<comment type="caution">
    <text evidence="10">The sequence shown here is derived from an EMBL/GenBank/DDBJ whole genome shotgun (WGS) entry which is preliminary data.</text>
</comment>
<dbReference type="GO" id="GO:0004674">
    <property type="term" value="F:protein serine/threonine kinase activity"/>
    <property type="evidence" value="ECO:0007669"/>
    <property type="project" value="UniProtKB-KW"/>
</dbReference>
<evidence type="ECO:0000256" key="6">
    <source>
        <dbReference type="RuleBase" id="RU000304"/>
    </source>
</evidence>
<dbReference type="OrthoDB" id="4062651at2759"/>
<dbReference type="AlphaFoldDB" id="A0A5J9SV56"/>
<evidence type="ECO:0000256" key="8">
    <source>
        <dbReference type="SAM" id="SignalP"/>
    </source>
</evidence>
<dbReference type="Proteomes" id="UP000324897">
    <property type="component" value="Unassembled WGS sequence"/>
</dbReference>
<organism evidence="10 11">
    <name type="scientific">Eragrostis curvula</name>
    <name type="common">weeping love grass</name>
    <dbReference type="NCBI Taxonomy" id="38414"/>
    <lineage>
        <taxon>Eukaryota</taxon>
        <taxon>Viridiplantae</taxon>
        <taxon>Streptophyta</taxon>
        <taxon>Embryophyta</taxon>
        <taxon>Tracheophyta</taxon>
        <taxon>Spermatophyta</taxon>
        <taxon>Magnoliopsida</taxon>
        <taxon>Liliopsida</taxon>
        <taxon>Poales</taxon>
        <taxon>Poaceae</taxon>
        <taxon>PACMAD clade</taxon>
        <taxon>Chloridoideae</taxon>
        <taxon>Eragrostideae</taxon>
        <taxon>Eragrostidinae</taxon>
        <taxon>Eragrostis</taxon>
    </lineage>
</organism>
<dbReference type="PROSITE" id="PS00107">
    <property type="entry name" value="PROTEIN_KINASE_ATP"/>
    <property type="match status" value="1"/>
</dbReference>
<evidence type="ECO:0000256" key="7">
    <source>
        <dbReference type="SAM" id="Phobius"/>
    </source>
</evidence>
<name>A0A5J9SV56_9POAL</name>
<dbReference type="Gene3D" id="1.10.510.10">
    <property type="entry name" value="Transferase(Phosphotransferase) domain 1"/>
    <property type="match status" value="1"/>
</dbReference>
<evidence type="ECO:0000256" key="3">
    <source>
        <dbReference type="ARBA" id="ARBA00022777"/>
    </source>
</evidence>
<dbReference type="EMBL" id="RWGY01000260">
    <property type="protein sequence ID" value="TVU02895.1"/>
    <property type="molecule type" value="Genomic_DNA"/>
</dbReference>
<dbReference type="GO" id="GO:0005524">
    <property type="term" value="F:ATP binding"/>
    <property type="evidence" value="ECO:0007669"/>
    <property type="project" value="UniProtKB-UniRule"/>
</dbReference>
<dbReference type="PROSITE" id="PS50011">
    <property type="entry name" value="PROTEIN_KINASE_DOM"/>
    <property type="match status" value="1"/>
</dbReference>
<keyword evidence="4 5" id="KW-0067">ATP-binding</keyword>
<evidence type="ECO:0000313" key="11">
    <source>
        <dbReference type="Proteomes" id="UP000324897"/>
    </source>
</evidence>
<keyword evidence="7" id="KW-0472">Membrane</keyword>
<keyword evidence="7" id="KW-1133">Transmembrane helix</keyword>
<evidence type="ECO:0000256" key="1">
    <source>
        <dbReference type="ARBA" id="ARBA00022679"/>
    </source>
</evidence>
<feature type="binding site" evidence="5">
    <location>
        <position position="189"/>
    </location>
    <ligand>
        <name>ATP</name>
        <dbReference type="ChEBI" id="CHEBI:30616"/>
    </ligand>
</feature>
<feature type="chain" id="PRO_5023836082" description="Protein kinase domain-containing protein" evidence="8">
    <location>
        <begin position="30"/>
        <end position="438"/>
    </location>
</feature>
<keyword evidence="11" id="KW-1185">Reference proteome</keyword>
<feature type="transmembrane region" description="Helical" evidence="7">
    <location>
        <begin position="83"/>
        <end position="107"/>
    </location>
</feature>
<dbReference type="SUPFAM" id="SSF56112">
    <property type="entry name" value="Protein kinase-like (PK-like)"/>
    <property type="match status" value="1"/>
</dbReference>
<dbReference type="Pfam" id="PF00069">
    <property type="entry name" value="Pkinase"/>
    <property type="match status" value="1"/>
</dbReference>
<dbReference type="Gene3D" id="3.30.200.20">
    <property type="entry name" value="Phosphorylase Kinase, domain 1"/>
    <property type="match status" value="1"/>
</dbReference>
<keyword evidence="1" id="KW-0808">Transferase</keyword>
<sequence length="438" mass="47386">MRSMPPPLPLLGSSVFLLLLLCCPLVANGRSILLEASSSSSPGPSPEPVNGSAAAVLPAVVAPPPVVVIVVEQHHHLRRELIAAIVLSSVAAVTVLLAALYACILWRRSRQALDFKDTQSSDTARIAFVPMLNSYNSFKSSKKGAPAMMDYTALEAATGKFSESNVLGVGGFGCVYKANFDGGDVAAVKRLGGGGQECEKEFENELDFLGRIRHPNIVSLMGFCIHEEDRFIVYDLMENGSLEAQLHGPSHGSALSWYIRMKIALDTARGLEYLHEHCTPPIIHRDLKSSNILLDSDFNAKISDFGLAVISGNHNKGNLKLSGTLGYVAPEYLLDGRPFFSPLAMPQLTDRSKLPNIIDPMIKNTMDLKHLYQVAAVAVLCVQPEPSYRPLITDVLHSLIPLVPMELGGTLRVGPESPYATQKQSPYATQDIGSCWNG</sequence>
<feature type="domain" description="Protein kinase" evidence="9">
    <location>
        <begin position="161"/>
        <end position="420"/>
    </location>
</feature>
<protein>
    <recommendedName>
        <fullName evidence="9">Protein kinase domain-containing protein</fullName>
    </recommendedName>
</protein>
<evidence type="ECO:0000259" key="9">
    <source>
        <dbReference type="PROSITE" id="PS50011"/>
    </source>
</evidence>
<comment type="similarity">
    <text evidence="6">Belongs to the protein kinase superfamily.</text>
</comment>
<dbReference type="InterPro" id="IPR011009">
    <property type="entry name" value="Kinase-like_dom_sf"/>
</dbReference>
<keyword evidence="7" id="KW-0812">Transmembrane</keyword>
<dbReference type="FunFam" id="3.30.200.20:FF:000342">
    <property type="entry name" value="Protein kinase superfamily protein"/>
    <property type="match status" value="1"/>
</dbReference>
<dbReference type="InterPro" id="IPR017441">
    <property type="entry name" value="Protein_kinase_ATP_BS"/>
</dbReference>
<dbReference type="PANTHER" id="PTHR47989:SF27">
    <property type="entry name" value="PROTEIN KINASE DOMAIN-CONTAINING PROTEIN"/>
    <property type="match status" value="1"/>
</dbReference>
<proteinExistence type="inferred from homology"/>
<evidence type="ECO:0000256" key="2">
    <source>
        <dbReference type="ARBA" id="ARBA00022741"/>
    </source>
</evidence>
<accession>A0A5J9SV56</accession>
<dbReference type="FunFam" id="1.10.510.10:FF:001424">
    <property type="entry name" value="Protein kinase superfamily protein"/>
    <property type="match status" value="1"/>
</dbReference>
<dbReference type="PROSITE" id="PS00108">
    <property type="entry name" value="PROTEIN_KINASE_ST"/>
    <property type="match status" value="1"/>
</dbReference>
<evidence type="ECO:0000256" key="5">
    <source>
        <dbReference type="PROSITE-ProRule" id="PRU10141"/>
    </source>
</evidence>
<dbReference type="SMART" id="SM00220">
    <property type="entry name" value="S_TKc"/>
    <property type="match status" value="1"/>
</dbReference>
<feature type="signal peptide" evidence="8">
    <location>
        <begin position="1"/>
        <end position="29"/>
    </location>
</feature>
<dbReference type="Gramene" id="TVU02895">
    <property type="protein sequence ID" value="TVU02895"/>
    <property type="gene ID" value="EJB05_51575"/>
</dbReference>
<feature type="transmembrane region" description="Helical" evidence="7">
    <location>
        <begin position="53"/>
        <end position="71"/>
    </location>
</feature>
<keyword evidence="2 5" id="KW-0547">Nucleotide-binding</keyword>
<dbReference type="PANTHER" id="PTHR47989">
    <property type="entry name" value="OS01G0750732 PROTEIN"/>
    <property type="match status" value="1"/>
</dbReference>
<reference evidence="10 11" key="1">
    <citation type="journal article" date="2019" name="Sci. Rep.">
        <title>A high-quality genome of Eragrostis curvula grass provides insights into Poaceae evolution and supports new strategies to enhance forage quality.</title>
        <authorList>
            <person name="Carballo J."/>
            <person name="Santos B.A.C.M."/>
            <person name="Zappacosta D."/>
            <person name="Garbus I."/>
            <person name="Selva J.P."/>
            <person name="Gallo C.A."/>
            <person name="Diaz A."/>
            <person name="Albertini E."/>
            <person name="Caccamo M."/>
            <person name="Echenique V."/>
        </authorList>
    </citation>
    <scope>NUCLEOTIDE SEQUENCE [LARGE SCALE GENOMIC DNA]</scope>
    <source>
        <strain evidence="11">cv. Victoria</strain>
        <tissue evidence="10">Leaf</tissue>
    </source>
</reference>
<keyword evidence="3" id="KW-0418">Kinase</keyword>